<keyword evidence="1" id="KW-0472">Membrane</keyword>
<dbReference type="RefSeq" id="WP_011838784.1">
    <property type="nucleotide sequence ID" value="NC_009033.1"/>
</dbReference>
<keyword evidence="1" id="KW-0812">Transmembrane</keyword>
<keyword evidence="1" id="KW-1133">Transmembrane helix</keyword>
<organism evidence="2 3">
    <name type="scientific">Staphylothermus marinus (strain ATCC 43588 / DSM 3639 / JCM 9404 / F1)</name>
    <dbReference type="NCBI Taxonomy" id="399550"/>
    <lineage>
        <taxon>Archaea</taxon>
        <taxon>Thermoproteota</taxon>
        <taxon>Thermoprotei</taxon>
        <taxon>Desulfurococcales</taxon>
        <taxon>Desulfurococcaceae</taxon>
        <taxon>Staphylothermus</taxon>
    </lineage>
</organism>
<gene>
    <name evidence="2" type="ordered locus">Smar_0485</name>
</gene>
<evidence type="ECO:0000256" key="1">
    <source>
        <dbReference type="SAM" id="Phobius"/>
    </source>
</evidence>
<dbReference type="AlphaFoldDB" id="A3DLT3"/>
<dbReference type="KEGG" id="smr:Smar_0485"/>
<proteinExistence type="predicted"/>
<dbReference type="eggNOG" id="arCOG12406">
    <property type="taxonomic scope" value="Archaea"/>
</dbReference>
<dbReference type="GeneID" id="4907997"/>
<sequence>MLINTFNHKVLIFEQIILLFIIIFMLLTVNSHIAGSISYWNIGDKITLHIKVSLLDNKPLPNAEIIVKPTIYSTHKYINKTNNNGTATITTEYDAITNTVYVEINYWVYGKIYSGKISVINKNIAITLNYTILRASINIYNEYLEPTNVTYKLLYVCGDNQTILLENNTPTTQVLINGIIDNHYLLLNNNTLQNYILLLNTMEKHRITVRFDQRILEEKRVVIDIYDPIISVERSTYSIQKINHEYFYKILLTINVCDGVNTEDTRLYVKYYYPKEQKPFKIYLVGSKTNGSIIIFIYNVSSSGIMSGTNKTLILNITAMDPYGKSTTLFKTIYLSTLSKLNYTSTTPTTTTITTKYLVGENTSTTSNTLHLTSTRNISTEYFSPPYSGGKEAETLTFIYYLGPIISASILLYEFIRLRRGE</sequence>
<protein>
    <submittedName>
        <fullName evidence="2">Uncharacterized protein</fullName>
    </submittedName>
</protein>
<accession>A3DLT3</accession>
<keyword evidence="3" id="KW-1185">Reference proteome</keyword>
<dbReference type="HOGENOM" id="CLU_648335_0_0_2"/>
<reference evidence="2 3" key="2">
    <citation type="journal article" date="2009" name="Stand. Genomic Sci.">
        <title>Complete genome sequence of Staphylothermus marinus Stetter and Fiala 1986 type strain F1.</title>
        <authorList>
            <person name="Anderson I.J."/>
            <person name="Sun H."/>
            <person name="Lapidus A."/>
            <person name="Copeland A."/>
            <person name="Glavina Del Rio T."/>
            <person name="Tice H."/>
            <person name="Dalin E."/>
            <person name="Lucas S."/>
            <person name="Barry K."/>
            <person name="Land M."/>
            <person name="Richardson P."/>
            <person name="Huber H."/>
            <person name="Kyrpides N.C."/>
        </authorList>
    </citation>
    <scope>NUCLEOTIDE SEQUENCE [LARGE SCALE GENOMIC DNA]</scope>
    <source>
        <strain evidence="3">ATCC 43588 / DSM 3639 / JCM 9404 / F1</strain>
    </source>
</reference>
<name>A3DLT3_STAMF</name>
<feature type="transmembrane region" description="Helical" evidence="1">
    <location>
        <begin position="12"/>
        <end position="29"/>
    </location>
</feature>
<dbReference type="OrthoDB" id="377521at2157"/>
<reference evidence="3" key="1">
    <citation type="journal article" date="2009" name="BMC Genomics">
        <title>The complete genome sequence of Staphylothermus marinus reveals differences in sulfur metabolism among heterotrophic Crenarchaeota.</title>
        <authorList>
            <person name="Anderson I.J."/>
            <person name="Dharmarajan L."/>
            <person name="Rodriguez J."/>
            <person name="Hooper S."/>
            <person name="Porat I."/>
            <person name="Ulrich L.E."/>
            <person name="Elkins J.G."/>
            <person name="Mavromatis K."/>
            <person name="Sun H."/>
            <person name="Land M."/>
            <person name="Lapidus A."/>
            <person name="Lucas S."/>
            <person name="Barry K."/>
            <person name="Huber H."/>
            <person name="Zhulin I.B."/>
            <person name="Whitman W.B."/>
            <person name="Mukhopadhyay B."/>
            <person name="Woese C."/>
            <person name="Bristow J."/>
            <person name="Kyrpides N."/>
        </authorList>
    </citation>
    <scope>NUCLEOTIDE SEQUENCE [LARGE SCALE GENOMIC DNA]</scope>
    <source>
        <strain evidence="3">ATCC 43588 / DSM 3639 / JCM 9404 / F1</strain>
    </source>
</reference>
<dbReference type="Proteomes" id="UP000000254">
    <property type="component" value="Chromosome"/>
</dbReference>
<evidence type="ECO:0000313" key="2">
    <source>
        <dbReference type="EMBL" id="ABN69593.1"/>
    </source>
</evidence>
<evidence type="ECO:0000313" key="3">
    <source>
        <dbReference type="Proteomes" id="UP000000254"/>
    </source>
</evidence>
<feature type="transmembrane region" description="Helical" evidence="1">
    <location>
        <begin position="398"/>
        <end position="416"/>
    </location>
</feature>
<dbReference type="EMBL" id="CP000575">
    <property type="protein sequence ID" value="ABN69593.1"/>
    <property type="molecule type" value="Genomic_DNA"/>
</dbReference>